<dbReference type="KEGG" id="sera:Ser39006_012285"/>
<gene>
    <name evidence="6" type="ORF">CWC46_12280</name>
    <name evidence="7" type="ORF">Ser39006_012285</name>
</gene>
<dbReference type="SUPFAM" id="SSF141488">
    <property type="entry name" value="YdhA-like"/>
    <property type="match status" value="1"/>
</dbReference>
<evidence type="ECO:0000256" key="2">
    <source>
        <dbReference type="ARBA" id="ARBA00023136"/>
    </source>
</evidence>
<dbReference type="InterPro" id="IPR036328">
    <property type="entry name" value="MliC_sf"/>
</dbReference>
<evidence type="ECO:0000313" key="6">
    <source>
        <dbReference type="EMBL" id="AUH00518.1"/>
    </source>
</evidence>
<dbReference type="PROSITE" id="PS51257">
    <property type="entry name" value="PROKAR_LIPOPROTEIN"/>
    <property type="match status" value="1"/>
</dbReference>
<dbReference type="STRING" id="104623.Ser39006_03013"/>
<evidence type="ECO:0000313" key="7">
    <source>
        <dbReference type="EMBL" id="AUH04838.1"/>
    </source>
</evidence>
<evidence type="ECO:0000313" key="8">
    <source>
        <dbReference type="Proteomes" id="UP000017700"/>
    </source>
</evidence>
<name>A0A2I5T7H4_SERS3</name>
<dbReference type="Pfam" id="PF09864">
    <property type="entry name" value="MliC"/>
    <property type="match status" value="1"/>
</dbReference>
<dbReference type="Gene3D" id="2.40.128.200">
    <property type="match status" value="1"/>
</dbReference>
<keyword evidence="4" id="KW-0449">Lipoprotein</keyword>
<dbReference type="AlphaFoldDB" id="A0A2I5T7H4"/>
<keyword evidence="1" id="KW-0732">Signal</keyword>
<dbReference type="InterPro" id="IPR018660">
    <property type="entry name" value="MliC"/>
</dbReference>
<dbReference type="Proteomes" id="UP000017700">
    <property type="component" value="Chromosome"/>
</dbReference>
<keyword evidence="8" id="KW-1185">Reference proteome</keyword>
<reference evidence="7" key="2">
    <citation type="submission" date="2013-09" db="EMBL/GenBank/DDBJ databases">
        <authorList>
            <person name="Wang G."/>
            <person name="Yang Y."/>
            <person name="Su Y."/>
        </authorList>
    </citation>
    <scope>NUCLEOTIDE SEQUENCE</scope>
    <source>
        <strain evidence="7">ATCC 39006</strain>
    </source>
</reference>
<feature type="domain" description="C-type lysozyme inhibitor" evidence="5">
    <location>
        <begin position="29"/>
        <end position="92"/>
    </location>
</feature>
<sequence length="101" mass="11286">MKHLLTGGALLLLSGCSQWIGEQEHTLHYQCGTMPLTVTMIEQPRQSHVTFLLDGELHTLQQTPSASGVRYSDGKYTFWSKGNHAFIQRGSNIIVNDCILK</sequence>
<evidence type="ECO:0000259" key="5">
    <source>
        <dbReference type="Pfam" id="PF09864"/>
    </source>
</evidence>
<evidence type="ECO:0000256" key="1">
    <source>
        <dbReference type="ARBA" id="ARBA00022729"/>
    </source>
</evidence>
<reference evidence="7" key="4">
    <citation type="submission" date="2017-11" db="EMBL/GenBank/DDBJ databases">
        <title>Complete genome sequence of Serratia sp. ATCC 39006.</title>
        <authorList>
            <person name="Hampton H.G."/>
            <person name="Jackson S.A."/>
            <person name="Jauregui R."/>
            <person name="Poulter G.T.M."/>
            <person name="Salmond G.P.C."/>
            <person name="Fineran P.C."/>
        </authorList>
    </citation>
    <scope>NUCLEOTIDE SEQUENCE</scope>
    <source>
        <strain evidence="7">ATCC 39006</strain>
    </source>
</reference>
<evidence type="ECO:0000256" key="3">
    <source>
        <dbReference type="ARBA" id="ARBA00023139"/>
    </source>
</evidence>
<proteinExistence type="predicted"/>
<dbReference type="Proteomes" id="UP000233778">
    <property type="component" value="Chromosome"/>
</dbReference>
<reference evidence="7 8" key="1">
    <citation type="journal article" date="2013" name="Genome Announc.">
        <title>Draft genome sequence of Serratia sp. strain ATCC 39006, a model bacterium for analysis of the biosynthesis and regulation of prodigiosin, a carbapenem, and gas vesicles.</title>
        <authorList>
            <person name="Fineran P.C."/>
            <person name="Iglesias Cans M.C."/>
            <person name="Ramsay J.P."/>
            <person name="Wilf N.M."/>
            <person name="Cossyleon D."/>
            <person name="McNeil M.B."/>
            <person name="Williamson N.R."/>
            <person name="Monson R.E."/>
            <person name="Becher S.A."/>
            <person name="Stanton J.A."/>
            <person name="Brugger K."/>
            <person name="Brown S.D."/>
            <person name="Salmond G.P."/>
        </authorList>
    </citation>
    <scope>NUCLEOTIDE SEQUENCE [LARGE SCALE GENOMIC DNA]</scope>
    <source>
        <strain evidence="7">ATCC 39006</strain>
        <strain evidence="8">ATCC 39006 / SC 11482</strain>
    </source>
</reference>
<evidence type="ECO:0000313" key="9">
    <source>
        <dbReference type="Proteomes" id="UP000233778"/>
    </source>
</evidence>
<dbReference type="RefSeq" id="WP_021016276.1">
    <property type="nucleotide sequence ID" value="NZ_CP025084.1"/>
</dbReference>
<reference evidence="6 9" key="3">
    <citation type="submission" date="2017-11" db="EMBL/GenBank/DDBJ databases">
        <title>Complete genome sequence of Serratia sp. ATCC 39006 LacA.</title>
        <authorList>
            <person name="Hampton H.G."/>
            <person name="Jackson S.A."/>
            <person name="Jauregui R."/>
            <person name="Poulter G.T.M."/>
            <person name="Salmond G.P.C."/>
            <person name="Fineran P.C."/>
        </authorList>
    </citation>
    <scope>NUCLEOTIDE SEQUENCE [LARGE SCALE GENOMIC DNA]</scope>
    <source>
        <strain evidence="6 9">ATCC 39006</strain>
    </source>
</reference>
<keyword evidence="3" id="KW-0564">Palmitate</keyword>
<dbReference type="EMBL" id="CP025085">
    <property type="protein sequence ID" value="AUH00518.1"/>
    <property type="molecule type" value="Genomic_DNA"/>
</dbReference>
<dbReference type="KEGG" id="serq:CWC46_12280"/>
<dbReference type="OrthoDB" id="5588236at2"/>
<organism evidence="7 8">
    <name type="scientific">Serratia sp. (strain ATCC 39006)</name>
    <name type="common">Prodigiosinella confusarubida</name>
    <dbReference type="NCBI Taxonomy" id="104623"/>
    <lineage>
        <taxon>Bacteria</taxon>
        <taxon>Pseudomonadati</taxon>
        <taxon>Pseudomonadota</taxon>
        <taxon>Gammaproteobacteria</taxon>
        <taxon>Enterobacterales</taxon>
        <taxon>Pectobacteriaceae</taxon>
        <taxon>Prodigiosinella</taxon>
    </lineage>
</organism>
<keyword evidence="2" id="KW-0472">Membrane</keyword>
<protein>
    <submittedName>
        <fullName evidence="7">Lysozyme inhibitor</fullName>
    </submittedName>
</protein>
<dbReference type="EMBL" id="CP025084">
    <property type="protein sequence ID" value="AUH04838.1"/>
    <property type="molecule type" value="Genomic_DNA"/>
</dbReference>
<accession>A0A2I5T7H4</accession>
<evidence type="ECO:0000256" key="4">
    <source>
        <dbReference type="ARBA" id="ARBA00023288"/>
    </source>
</evidence>